<name>A0A1Q9DFR4_SYMMI</name>
<reference evidence="1 2" key="1">
    <citation type="submission" date="2016-02" db="EMBL/GenBank/DDBJ databases">
        <title>Genome analysis of coral dinoflagellate symbionts highlights evolutionary adaptations to a symbiotic lifestyle.</title>
        <authorList>
            <person name="Aranda M."/>
            <person name="Li Y."/>
            <person name="Liew Y.J."/>
            <person name="Baumgarten S."/>
            <person name="Simakov O."/>
            <person name="Wilson M."/>
            <person name="Piel J."/>
            <person name="Ashoor H."/>
            <person name="Bougouffa S."/>
            <person name="Bajic V.B."/>
            <person name="Ryu T."/>
            <person name="Ravasi T."/>
            <person name="Bayer T."/>
            <person name="Micklem G."/>
            <person name="Kim H."/>
            <person name="Bhak J."/>
            <person name="Lajeunesse T.C."/>
            <person name="Voolstra C.R."/>
        </authorList>
    </citation>
    <scope>NUCLEOTIDE SEQUENCE [LARGE SCALE GENOMIC DNA]</scope>
    <source>
        <strain evidence="1 2">CCMP2467</strain>
    </source>
</reference>
<dbReference type="OrthoDB" id="10549917at2759"/>
<evidence type="ECO:0000313" key="2">
    <source>
        <dbReference type="Proteomes" id="UP000186817"/>
    </source>
</evidence>
<dbReference type="EMBL" id="LSRX01000562">
    <property type="protein sequence ID" value="OLP94021.1"/>
    <property type="molecule type" value="Genomic_DNA"/>
</dbReference>
<evidence type="ECO:0000313" key="1">
    <source>
        <dbReference type="EMBL" id="OLP94021.1"/>
    </source>
</evidence>
<organism evidence="1 2">
    <name type="scientific">Symbiodinium microadriaticum</name>
    <name type="common">Dinoflagellate</name>
    <name type="synonym">Zooxanthella microadriatica</name>
    <dbReference type="NCBI Taxonomy" id="2951"/>
    <lineage>
        <taxon>Eukaryota</taxon>
        <taxon>Sar</taxon>
        <taxon>Alveolata</taxon>
        <taxon>Dinophyceae</taxon>
        <taxon>Suessiales</taxon>
        <taxon>Symbiodiniaceae</taxon>
        <taxon>Symbiodinium</taxon>
    </lineage>
</organism>
<dbReference type="Proteomes" id="UP000186817">
    <property type="component" value="Unassembled WGS sequence"/>
</dbReference>
<keyword evidence="2" id="KW-1185">Reference proteome</keyword>
<protein>
    <submittedName>
        <fullName evidence="1">Uncharacterized protein</fullName>
    </submittedName>
</protein>
<comment type="caution">
    <text evidence="1">The sequence shown here is derived from an EMBL/GenBank/DDBJ whole genome shotgun (WGS) entry which is preliminary data.</text>
</comment>
<dbReference type="AlphaFoldDB" id="A0A1Q9DFR4"/>
<proteinExistence type="predicted"/>
<accession>A0A1Q9DFR4</accession>
<gene>
    <name evidence="1" type="ORF">AK812_SmicGene24018</name>
</gene>
<sequence>MEGNDFIMPSHGLPSDAAALAGWLLRSDWSSLLDGDREEDPLVESLAELTPGESTCDDTNTGGDKDFIDAIRRSLDGLETLALEQNAP</sequence>